<dbReference type="PANTHER" id="PTHR31252:SF11">
    <property type="entry name" value="DUF4419 DOMAIN-CONTAINING PROTEIN"/>
    <property type="match status" value="1"/>
</dbReference>
<feature type="compositionally biased region" description="Pro residues" evidence="1">
    <location>
        <begin position="521"/>
        <end position="556"/>
    </location>
</feature>
<feature type="compositionally biased region" description="Low complexity" evidence="1">
    <location>
        <begin position="593"/>
        <end position="605"/>
    </location>
</feature>
<evidence type="ECO:0000313" key="2">
    <source>
        <dbReference type="EMBL" id="KAF7309620.1"/>
    </source>
</evidence>
<feature type="compositionally biased region" description="Polar residues" evidence="1">
    <location>
        <begin position="681"/>
        <end position="724"/>
    </location>
</feature>
<dbReference type="EMBL" id="JACAZF010000003">
    <property type="protein sequence ID" value="KAF7309620.1"/>
    <property type="molecule type" value="Genomic_DNA"/>
</dbReference>
<reference evidence="2" key="1">
    <citation type="submission" date="2020-05" db="EMBL/GenBank/DDBJ databases">
        <title>Mycena genomes resolve the evolution of fungal bioluminescence.</title>
        <authorList>
            <person name="Tsai I.J."/>
        </authorList>
    </citation>
    <scope>NUCLEOTIDE SEQUENCE</scope>
    <source>
        <strain evidence="2">171206Taipei</strain>
    </source>
</reference>
<organism evidence="2 3">
    <name type="scientific">Mycena indigotica</name>
    <dbReference type="NCBI Taxonomy" id="2126181"/>
    <lineage>
        <taxon>Eukaryota</taxon>
        <taxon>Fungi</taxon>
        <taxon>Dikarya</taxon>
        <taxon>Basidiomycota</taxon>
        <taxon>Agaricomycotina</taxon>
        <taxon>Agaricomycetes</taxon>
        <taxon>Agaricomycetidae</taxon>
        <taxon>Agaricales</taxon>
        <taxon>Marasmiineae</taxon>
        <taxon>Mycenaceae</taxon>
        <taxon>Mycena</taxon>
    </lineage>
</organism>
<dbReference type="GeneID" id="59342701"/>
<feature type="compositionally biased region" description="Basic residues" evidence="1">
    <location>
        <begin position="811"/>
        <end position="821"/>
    </location>
</feature>
<dbReference type="PRINTS" id="PR01217">
    <property type="entry name" value="PRICHEXTENSN"/>
</dbReference>
<dbReference type="Proteomes" id="UP000636479">
    <property type="component" value="Unassembled WGS sequence"/>
</dbReference>
<feature type="compositionally biased region" description="Basic and acidic residues" evidence="1">
    <location>
        <begin position="779"/>
        <end position="789"/>
    </location>
</feature>
<sequence length="821" mass="88180">MPVTFSPSPTLAKSASVSGVTASQILKHTLSSTHYYQHVDGIKQCLIGGRAGRSPQHKIAFAERRNGFVDTVLAAYSESHALVVRPDDVWLAIISQFAFFLGGSDSEGAKARRDNFVTEPREHEICSSTTDLRGLSKVMGDILGHNLVNPTLEKWIVPDFSTTTQCDVTVASILVLTTLTKPSSSSSELHINVKGGIPRVTLEGEKKDWEEVLGRLEKLKEFSLKTIAWYHILQPVIEQFIAGFDNASSPENREFWDTVLFKGKGTDLSGWIAAFCIFSEEGKWRGPTLGKPKGKAAAETLGSKRFWTTYNNKFAKNGPEYPTIAISSIPPSFGELPVVLAATPNDNDDQKIQSTIVAGLVGLGISSSRDTALSESGRNDSVRPVVAWWIYARLNEESKRRREKDRESRKRKEVVIAEPAIYEPSTQPPVETEQPIMLNLSEPVIIPEAERIPTPEPVVEQSIPPEPVHTPQPPPEPEPELEPEPEPEPAVVQTTVKGKKGKKGKKAVVSNAVEPEIPVRAPTPPPPIPTPSIPVRTPTPPRMATPRVPTPPPEPEPASTWGFGFGSKSKQEKKPAGTSAGFGFGSGFASTLGSSFGFGMSTSSTPAEEKVAQTTTSAFGFGIGSGFGSDTPNPAVDNIDSSHHSPANEFKQLDDYNEPITADGQNTGDSWGLDEPVTDRPQATNGMEPSISFNPSRLSFTWDDTGNTQAQEAANWDSLGQTSGAGADAGETGLDPAALNDAQPVNEIGGEENKDKADESGSKTNDQTNIEDESANAKADGEAETKVEETPAPPQAEEDAGWGVPVTSKKGGGKKKKKGKS</sequence>
<dbReference type="AlphaFoldDB" id="A0A8H6T0C4"/>
<evidence type="ECO:0000313" key="3">
    <source>
        <dbReference type="Proteomes" id="UP000636479"/>
    </source>
</evidence>
<gene>
    <name evidence="2" type="ORF">MIND_00333000</name>
</gene>
<feature type="compositionally biased region" description="Acidic residues" evidence="1">
    <location>
        <begin position="477"/>
        <end position="487"/>
    </location>
</feature>
<feature type="region of interest" description="Disordered" evidence="1">
    <location>
        <begin position="457"/>
        <end position="586"/>
    </location>
</feature>
<dbReference type="RefSeq" id="XP_037223070.1">
    <property type="nucleotide sequence ID" value="XM_037360185.1"/>
</dbReference>
<feature type="region of interest" description="Disordered" evidence="1">
    <location>
        <begin position="593"/>
        <end position="612"/>
    </location>
</feature>
<dbReference type="OrthoDB" id="9978173at2759"/>
<dbReference type="InterPro" id="IPR025533">
    <property type="entry name" value="DUF4419"/>
</dbReference>
<name>A0A8H6T0C4_9AGAR</name>
<feature type="compositionally biased region" description="Pro residues" evidence="1">
    <location>
        <begin position="464"/>
        <end position="476"/>
    </location>
</feature>
<feature type="compositionally biased region" description="Basic and acidic residues" evidence="1">
    <location>
        <begin position="751"/>
        <end position="761"/>
    </location>
</feature>
<feature type="region of interest" description="Disordered" evidence="1">
    <location>
        <begin position="619"/>
        <end position="821"/>
    </location>
</feature>
<accession>A0A8H6T0C4</accession>
<evidence type="ECO:0000256" key="1">
    <source>
        <dbReference type="SAM" id="MobiDB-lite"/>
    </source>
</evidence>
<dbReference type="Pfam" id="PF14388">
    <property type="entry name" value="DUF4419"/>
    <property type="match status" value="1"/>
</dbReference>
<comment type="caution">
    <text evidence="2">The sequence shown here is derived from an EMBL/GenBank/DDBJ whole genome shotgun (WGS) entry which is preliminary data.</text>
</comment>
<keyword evidence="3" id="KW-1185">Reference proteome</keyword>
<feature type="compositionally biased region" description="Basic residues" evidence="1">
    <location>
        <begin position="497"/>
        <end position="506"/>
    </location>
</feature>
<proteinExistence type="predicted"/>
<dbReference type="PANTHER" id="PTHR31252">
    <property type="entry name" value="DUF4419 DOMAIN-CONTAINING PROTEIN"/>
    <property type="match status" value="1"/>
</dbReference>
<protein>
    <submittedName>
        <fullName evidence="2">Uncharacterized protein</fullName>
    </submittedName>
</protein>